<dbReference type="GO" id="GO:0004643">
    <property type="term" value="F:phosphoribosylaminoimidazolecarboxamide formyltransferase activity"/>
    <property type="evidence" value="ECO:0007669"/>
    <property type="project" value="UniProtKB-UniRule"/>
</dbReference>
<evidence type="ECO:0000256" key="7">
    <source>
        <dbReference type="ARBA" id="ARBA00023268"/>
    </source>
</evidence>
<dbReference type="Proteomes" id="UP000254720">
    <property type="component" value="Unassembled WGS sequence"/>
</dbReference>
<protein>
    <recommendedName>
        <fullName evidence="10">Bifunctional purine biosynthesis protein PurH</fullName>
    </recommendedName>
    <domain>
        <recommendedName>
            <fullName evidence="10">Phosphoribosylaminoimidazolecarboxamide formyltransferase</fullName>
            <ecNumber evidence="10">2.1.2.3</ecNumber>
        </recommendedName>
        <alternativeName>
            <fullName evidence="10">AICAR transformylase</fullName>
        </alternativeName>
    </domain>
    <domain>
        <recommendedName>
            <fullName evidence="10">IMP cyclohydrolase</fullName>
            <ecNumber evidence="10">3.5.4.10</ecNumber>
        </recommendedName>
        <alternativeName>
            <fullName evidence="10">ATIC</fullName>
        </alternativeName>
        <alternativeName>
            <fullName evidence="10">IMP synthase</fullName>
        </alternativeName>
        <alternativeName>
            <fullName evidence="10">Inosinicase</fullName>
        </alternativeName>
    </domain>
</protein>
<comment type="pathway">
    <text evidence="2 10">Purine metabolism; IMP biosynthesis via de novo pathway; 5-formamido-1-(5-phospho-D-ribosyl)imidazole-4-carboxamide from 5-amino-1-(5-phospho-D-ribosyl)imidazole-4-carboxamide (10-formyl THF route): step 1/1.</text>
</comment>
<evidence type="ECO:0000256" key="2">
    <source>
        <dbReference type="ARBA" id="ARBA00004954"/>
    </source>
</evidence>
<dbReference type="FunFam" id="3.40.140.20:FF:000001">
    <property type="entry name" value="Bifunctional purine biosynthesis protein PurH"/>
    <property type="match status" value="1"/>
</dbReference>
<keyword evidence="6 10" id="KW-0378">Hydrolase</keyword>
<dbReference type="UniPathway" id="UPA00074">
    <property type="reaction ID" value="UER00133"/>
</dbReference>
<evidence type="ECO:0000259" key="11">
    <source>
        <dbReference type="PROSITE" id="PS51855"/>
    </source>
</evidence>
<organism evidence="12 13">
    <name type="scientific">Aquicella lusitana</name>
    <dbReference type="NCBI Taxonomy" id="254246"/>
    <lineage>
        <taxon>Bacteria</taxon>
        <taxon>Pseudomonadati</taxon>
        <taxon>Pseudomonadota</taxon>
        <taxon>Gammaproteobacteria</taxon>
        <taxon>Legionellales</taxon>
        <taxon>Coxiellaceae</taxon>
        <taxon>Aquicella</taxon>
    </lineage>
</organism>
<keyword evidence="4 10" id="KW-0808">Transferase</keyword>
<dbReference type="InterPro" id="IPR011607">
    <property type="entry name" value="MGS-like_dom"/>
</dbReference>
<evidence type="ECO:0000256" key="4">
    <source>
        <dbReference type="ARBA" id="ARBA00022679"/>
    </source>
</evidence>
<evidence type="ECO:0000313" key="12">
    <source>
        <dbReference type="EMBL" id="RDI45190.1"/>
    </source>
</evidence>
<comment type="pathway">
    <text evidence="1 10">Purine metabolism; IMP biosynthesis via de novo pathway; IMP from 5-formamido-1-(5-phospho-D-ribosyl)imidazole-4-carboxamide: step 1/1.</text>
</comment>
<dbReference type="FunFam" id="3.40.140.20:FF:000002">
    <property type="entry name" value="Bifunctional purine biosynthesis protein PurH"/>
    <property type="match status" value="1"/>
</dbReference>
<dbReference type="Gene3D" id="3.40.140.20">
    <property type="match status" value="2"/>
</dbReference>
<dbReference type="HAMAP" id="MF_00139">
    <property type="entry name" value="PurH"/>
    <property type="match status" value="1"/>
</dbReference>
<dbReference type="CDD" id="cd01421">
    <property type="entry name" value="IMPCH"/>
    <property type="match status" value="1"/>
</dbReference>
<dbReference type="GO" id="GO:0005829">
    <property type="term" value="C:cytosol"/>
    <property type="evidence" value="ECO:0007669"/>
    <property type="project" value="TreeGrafter"/>
</dbReference>
<dbReference type="SUPFAM" id="SSF53927">
    <property type="entry name" value="Cytidine deaminase-like"/>
    <property type="match status" value="1"/>
</dbReference>
<evidence type="ECO:0000256" key="6">
    <source>
        <dbReference type="ARBA" id="ARBA00022801"/>
    </source>
</evidence>
<accession>A0A370GPE9</accession>
<gene>
    <name evidence="10" type="primary">purH</name>
    <name evidence="12" type="ORF">C8D86_10769</name>
</gene>
<dbReference type="InterPro" id="IPR036914">
    <property type="entry name" value="MGS-like_dom_sf"/>
</dbReference>
<name>A0A370GPE9_9COXI</name>
<dbReference type="PROSITE" id="PS51855">
    <property type="entry name" value="MGS"/>
    <property type="match status" value="1"/>
</dbReference>
<dbReference type="EC" id="3.5.4.10" evidence="10"/>
<comment type="catalytic activity">
    <reaction evidence="9 10">
        <text>IMP + H2O = 5-formamido-1-(5-phospho-D-ribosyl)imidazole-4-carboxamide</text>
        <dbReference type="Rhea" id="RHEA:18445"/>
        <dbReference type="ChEBI" id="CHEBI:15377"/>
        <dbReference type="ChEBI" id="CHEBI:58053"/>
        <dbReference type="ChEBI" id="CHEBI:58467"/>
        <dbReference type="EC" id="3.5.4.10"/>
    </reaction>
</comment>
<dbReference type="InterPro" id="IPR024051">
    <property type="entry name" value="AICAR_Tfase_dup_dom_sf"/>
</dbReference>
<dbReference type="GO" id="GO:0006189">
    <property type="term" value="P:'de novo' IMP biosynthetic process"/>
    <property type="evidence" value="ECO:0007669"/>
    <property type="project" value="UniProtKB-UniRule"/>
</dbReference>
<dbReference type="SMART" id="SM00851">
    <property type="entry name" value="MGS"/>
    <property type="match status" value="1"/>
</dbReference>
<dbReference type="SUPFAM" id="SSF52335">
    <property type="entry name" value="Methylglyoxal synthase-like"/>
    <property type="match status" value="1"/>
</dbReference>
<dbReference type="InterPro" id="IPR002695">
    <property type="entry name" value="PurH-like"/>
</dbReference>
<keyword evidence="5 10" id="KW-0658">Purine biosynthesis</keyword>
<dbReference type="PANTHER" id="PTHR11692:SF0">
    <property type="entry name" value="BIFUNCTIONAL PURINE BIOSYNTHESIS PROTEIN ATIC"/>
    <property type="match status" value="1"/>
</dbReference>
<dbReference type="NCBIfam" id="NF002049">
    <property type="entry name" value="PRK00881.1"/>
    <property type="match status" value="1"/>
</dbReference>
<evidence type="ECO:0000256" key="9">
    <source>
        <dbReference type="ARBA" id="ARBA00050687"/>
    </source>
</evidence>
<feature type="domain" description="MGS-like" evidence="11">
    <location>
        <begin position="8"/>
        <end position="154"/>
    </location>
</feature>
<dbReference type="PIRSF" id="PIRSF000414">
    <property type="entry name" value="AICARFT_IMPCHas"/>
    <property type="match status" value="1"/>
</dbReference>
<dbReference type="AlphaFoldDB" id="A0A370GPE9"/>
<dbReference type="GO" id="GO:0003937">
    <property type="term" value="F:IMP cyclohydrolase activity"/>
    <property type="evidence" value="ECO:0007669"/>
    <property type="project" value="UniProtKB-UniRule"/>
</dbReference>
<evidence type="ECO:0000313" key="13">
    <source>
        <dbReference type="Proteomes" id="UP000254720"/>
    </source>
</evidence>
<comment type="catalytic activity">
    <reaction evidence="8 10">
        <text>(6R)-10-formyltetrahydrofolate + 5-amino-1-(5-phospho-beta-D-ribosyl)imidazole-4-carboxamide = 5-formamido-1-(5-phospho-D-ribosyl)imidazole-4-carboxamide + (6S)-5,6,7,8-tetrahydrofolate</text>
        <dbReference type="Rhea" id="RHEA:22192"/>
        <dbReference type="ChEBI" id="CHEBI:57453"/>
        <dbReference type="ChEBI" id="CHEBI:58467"/>
        <dbReference type="ChEBI" id="CHEBI:58475"/>
        <dbReference type="ChEBI" id="CHEBI:195366"/>
        <dbReference type="EC" id="2.1.2.3"/>
    </reaction>
</comment>
<dbReference type="InterPro" id="IPR016193">
    <property type="entry name" value="Cytidine_deaminase-like"/>
</dbReference>
<comment type="similarity">
    <text evidence="3 10">Belongs to the PurH family.</text>
</comment>
<reference evidence="12 13" key="1">
    <citation type="submission" date="2018-07" db="EMBL/GenBank/DDBJ databases">
        <title>Genomic Encyclopedia of Type Strains, Phase IV (KMG-IV): sequencing the most valuable type-strain genomes for metagenomic binning, comparative biology and taxonomic classification.</title>
        <authorList>
            <person name="Goeker M."/>
        </authorList>
    </citation>
    <scope>NUCLEOTIDE SEQUENCE [LARGE SCALE GENOMIC DNA]</scope>
    <source>
        <strain evidence="12 13">DSM 16500</strain>
    </source>
</reference>
<evidence type="ECO:0000256" key="8">
    <source>
        <dbReference type="ARBA" id="ARBA00050488"/>
    </source>
</evidence>
<dbReference type="RefSeq" id="WP_267896348.1">
    <property type="nucleotide sequence ID" value="NZ_LR699114.1"/>
</dbReference>
<dbReference type="FunFam" id="3.40.50.1380:FF:000001">
    <property type="entry name" value="Bifunctional purine biosynthesis protein PurH"/>
    <property type="match status" value="1"/>
</dbReference>
<dbReference type="EMBL" id="QQAX01000007">
    <property type="protein sequence ID" value="RDI45190.1"/>
    <property type="molecule type" value="Genomic_DNA"/>
</dbReference>
<dbReference type="Pfam" id="PF01808">
    <property type="entry name" value="AICARFT_IMPCHas"/>
    <property type="match status" value="1"/>
</dbReference>
<proteinExistence type="inferred from homology"/>
<dbReference type="EC" id="2.1.2.3" evidence="10"/>
<comment type="caution">
    <text evidence="12">The sequence shown here is derived from an EMBL/GenBank/DDBJ whole genome shotgun (WGS) entry which is preliminary data.</text>
</comment>
<keyword evidence="7 10" id="KW-0511">Multifunctional enzyme</keyword>
<dbReference type="SMART" id="SM00798">
    <property type="entry name" value="AICARFT_IMPCHas"/>
    <property type="match status" value="1"/>
</dbReference>
<evidence type="ECO:0000256" key="1">
    <source>
        <dbReference type="ARBA" id="ARBA00004844"/>
    </source>
</evidence>
<dbReference type="Gene3D" id="3.40.50.1380">
    <property type="entry name" value="Methylglyoxal synthase-like domain"/>
    <property type="match status" value="1"/>
</dbReference>
<evidence type="ECO:0000256" key="3">
    <source>
        <dbReference type="ARBA" id="ARBA00007667"/>
    </source>
</evidence>
<dbReference type="PANTHER" id="PTHR11692">
    <property type="entry name" value="BIFUNCTIONAL PURINE BIOSYNTHESIS PROTEIN PURH"/>
    <property type="match status" value="1"/>
</dbReference>
<evidence type="ECO:0000256" key="10">
    <source>
        <dbReference type="HAMAP-Rule" id="MF_00139"/>
    </source>
</evidence>
<evidence type="ECO:0000256" key="5">
    <source>
        <dbReference type="ARBA" id="ARBA00022755"/>
    </source>
</evidence>
<comment type="domain">
    <text evidence="10">The IMP cyclohydrolase activity resides in the N-terminal region.</text>
</comment>
<dbReference type="Pfam" id="PF02142">
    <property type="entry name" value="MGS"/>
    <property type="match status" value="1"/>
</dbReference>
<sequence length="520" mass="56950">MMLWQMQMKIIPIKRALLSVSDKTGIVELARHLIAHGVEIISTGGTSRTLAEAGIAHQQVDELTGLPEMLDGRVKTLHPKVHGGILGKRDKHAAEAGQHQISWIDLVVVNFYPFAQAIRDQALSWEEAVEYIDIGGPTMVRAAAKNFAWVGVVVDPADYGQIATELDAEQGLMIETRIRLAEKAFALTSRYDGMIHRYFLEKRGAETSPCPDEMHLQLEKHAELRYGENPHQKACAYQFKQEKAGVLAARQHQGKPLSYNNILDAEAALSCVREFDSPACVIVKHANPCGVAAAHTIDEAFTRAHQADPQSAFGGIIALNRLCTKAIASAVTNLFMEVILSPGYTDEALSILAAKPNLRVLEVQTGLSPAWEMKFITGGLLLQEKDPQVIGEEDLKIVTKTQPRQEDIAAMLFAWRVLKHIKSNGILIAKNNMTVGIGAGQVSRIDAVDIAVRKAGEAIHDTVLASDAFFPFRDSIDRIGKTGVRAVIQPGGSVRDEEVIAACNEHGIAMVFTGRRCFRH</sequence>
<keyword evidence="13" id="KW-1185">Reference proteome</keyword>
<dbReference type="NCBIfam" id="TIGR00355">
    <property type="entry name" value="purH"/>
    <property type="match status" value="1"/>
</dbReference>